<dbReference type="Proteomes" id="UP000756860">
    <property type="component" value="Unassembled WGS sequence"/>
</dbReference>
<comment type="caution">
    <text evidence="2">The sequence shown here is derived from an EMBL/GenBank/DDBJ whole genome shotgun (WGS) entry which is preliminary data.</text>
</comment>
<protein>
    <recommendedName>
        <fullName evidence="4">Peptidase M30</fullName>
    </recommendedName>
</protein>
<keyword evidence="3" id="KW-1185">Reference proteome</keyword>
<proteinExistence type="predicted"/>
<dbReference type="PROSITE" id="PS51257">
    <property type="entry name" value="PROKAR_LIPOPROTEIN"/>
    <property type="match status" value="1"/>
</dbReference>
<dbReference type="RefSeq" id="WP_214173913.1">
    <property type="nucleotide sequence ID" value="NZ_JAHCVK010000001.1"/>
</dbReference>
<organism evidence="2 3">
    <name type="scientific">Geomobilimonas luticola</name>
    <dbReference type="NCBI Taxonomy" id="1114878"/>
    <lineage>
        <taxon>Bacteria</taxon>
        <taxon>Pseudomonadati</taxon>
        <taxon>Thermodesulfobacteriota</taxon>
        <taxon>Desulfuromonadia</taxon>
        <taxon>Geobacterales</taxon>
        <taxon>Geobacteraceae</taxon>
        <taxon>Geomobilimonas</taxon>
    </lineage>
</organism>
<evidence type="ECO:0000313" key="3">
    <source>
        <dbReference type="Proteomes" id="UP000756860"/>
    </source>
</evidence>
<sequence length="480" mass="51511">MKRLIVILWGLAVLAGCGGGGGGGATGVIQPPAPSTGTQFWAVDFTSNSYYQVTANKVAEGAHCYVYLEQGQAVAPAAISEMVNQFDNNIYTSEIAAFGSEPNPGVDNDPKIFILLLNIRDGFNLPAAPSFIAGFFDPANELAHANSNQKEMFYMNVNPALGTNFVPGSTDFFRTLAHEFQHMIHWEQKNRLRGVNDDTWLDEAMGMVAPAYCGYGADYEAVNTFQHAPSDSLTGWNDSFVDYGVVYMWAQYYKDRVGSDIFFRMLHNGLTGIASVNSALTAAAYPKDFTGTFRDWAMANYYGNGTTVPVPAGHPEWSYTSINTWPGTYDGMPIPGLFPASRQNATTLQPLDPWSLGFYSYTPVTPPAGSITWTPTAVTEKGAFVDAGSSAATFDMTSGTIYSFTGTGYLVVQNPAGSATSGSTVVRADMSPAQVLAAANASPYVLARAAMGGKPQRVDIGPSLRDRTKGLSAQGIRPQF</sequence>
<feature type="region of interest" description="Disordered" evidence="1">
    <location>
        <begin position="457"/>
        <end position="480"/>
    </location>
</feature>
<reference evidence="2 3" key="1">
    <citation type="submission" date="2021-05" db="EMBL/GenBank/DDBJ databases">
        <title>The draft genome of Geobacter luticola JCM 17780.</title>
        <authorList>
            <person name="Xu Z."/>
            <person name="Masuda Y."/>
            <person name="Itoh H."/>
            <person name="Senoo K."/>
        </authorList>
    </citation>
    <scope>NUCLEOTIDE SEQUENCE [LARGE SCALE GENOMIC DNA]</scope>
    <source>
        <strain evidence="2 3">JCM 17780</strain>
    </source>
</reference>
<evidence type="ECO:0008006" key="4">
    <source>
        <dbReference type="Google" id="ProtNLM"/>
    </source>
</evidence>
<dbReference type="EMBL" id="JAHCVK010000001">
    <property type="protein sequence ID" value="MBT0651929.1"/>
    <property type="molecule type" value="Genomic_DNA"/>
</dbReference>
<name>A0ABS5SBN3_9BACT</name>
<evidence type="ECO:0000256" key="1">
    <source>
        <dbReference type="SAM" id="MobiDB-lite"/>
    </source>
</evidence>
<gene>
    <name evidence="2" type="ORF">KI810_02570</name>
</gene>
<evidence type="ECO:0000313" key="2">
    <source>
        <dbReference type="EMBL" id="MBT0651929.1"/>
    </source>
</evidence>
<accession>A0ABS5SBN3</accession>